<keyword evidence="3" id="KW-1185">Reference proteome</keyword>
<feature type="compositionally biased region" description="Basic and acidic residues" evidence="1">
    <location>
        <begin position="76"/>
        <end position="100"/>
    </location>
</feature>
<evidence type="ECO:0000313" key="2">
    <source>
        <dbReference type="EMBL" id="NNJ24504.1"/>
    </source>
</evidence>
<reference evidence="2 3" key="1">
    <citation type="journal article" date="2020" name="Syst. Appl. Microbiol.">
        <title>Alienimonas chondri sp. nov., a novel planctomycete isolated from the biofilm of the red alga Chondrus crispus.</title>
        <authorList>
            <person name="Vitorino I."/>
            <person name="Albuquerque L."/>
            <person name="Wiegand S."/>
            <person name="Kallscheuer N."/>
            <person name="da Costa M.S."/>
            <person name="Lobo-da-Cunha A."/>
            <person name="Jogler C."/>
            <person name="Lage O.M."/>
        </authorList>
    </citation>
    <scope>NUCLEOTIDE SEQUENCE [LARGE SCALE GENOMIC DNA]</scope>
    <source>
        <strain evidence="2 3">LzC2</strain>
    </source>
</reference>
<feature type="compositionally biased region" description="Basic and acidic residues" evidence="1">
    <location>
        <begin position="141"/>
        <end position="152"/>
    </location>
</feature>
<evidence type="ECO:0000313" key="3">
    <source>
        <dbReference type="Proteomes" id="UP000609651"/>
    </source>
</evidence>
<feature type="compositionally biased region" description="Basic and acidic residues" evidence="1">
    <location>
        <begin position="211"/>
        <end position="221"/>
    </location>
</feature>
<gene>
    <name evidence="2" type="ORF">LzC2_05620</name>
</gene>
<dbReference type="Proteomes" id="UP000609651">
    <property type="component" value="Unassembled WGS sequence"/>
</dbReference>
<comment type="caution">
    <text evidence="2">The sequence shown here is derived from an EMBL/GenBank/DDBJ whole genome shotgun (WGS) entry which is preliminary data.</text>
</comment>
<feature type="region of interest" description="Disordered" evidence="1">
    <location>
        <begin position="1"/>
        <end position="240"/>
    </location>
</feature>
<dbReference type="EMBL" id="WTPX01000010">
    <property type="protein sequence ID" value="NNJ24504.1"/>
    <property type="molecule type" value="Genomic_DNA"/>
</dbReference>
<name>A0ABX1V8P4_9PLAN</name>
<evidence type="ECO:0000256" key="1">
    <source>
        <dbReference type="SAM" id="MobiDB-lite"/>
    </source>
</evidence>
<feature type="compositionally biased region" description="Basic and acidic residues" evidence="1">
    <location>
        <begin position="120"/>
        <end position="130"/>
    </location>
</feature>
<organism evidence="2 3">
    <name type="scientific">Alienimonas chondri</name>
    <dbReference type="NCBI Taxonomy" id="2681879"/>
    <lineage>
        <taxon>Bacteria</taxon>
        <taxon>Pseudomonadati</taxon>
        <taxon>Planctomycetota</taxon>
        <taxon>Planctomycetia</taxon>
        <taxon>Planctomycetales</taxon>
        <taxon>Planctomycetaceae</taxon>
        <taxon>Alienimonas</taxon>
    </lineage>
</organism>
<proteinExistence type="predicted"/>
<sequence>MVVDPRRDRLHVRPGADRGKAGDAALFKPNRHQPDPPGNARGDRQQQGGDRGAVGDQQAFQVDHRSRQQAQQHRRVQGEGERRVPRALERPSHVRQEQTARRRPRSPVHDFLPEQPSEQPARRQFDDRRANAVPQRRRGERMRPQEPADHRQLRQPPTASQGRFVRGGEPEAAQLIAQSFARSEPDRGDVHKPTRDAAEQENADGQCDPTDVAHESADRTIRTTSAGGSVASTTTVDASR</sequence>
<feature type="compositionally biased region" description="Low complexity" evidence="1">
    <location>
        <begin position="223"/>
        <end position="240"/>
    </location>
</feature>
<feature type="compositionally biased region" description="Basic and acidic residues" evidence="1">
    <location>
        <begin position="183"/>
        <end position="198"/>
    </location>
</feature>
<protein>
    <submittedName>
        <fullName evidence="2">Uncharacterized protein</fullName>
    </submittedName>
</protein>
<accession>A0ABX1V8P4</accession>